<dbReference type="PIRSF" id="PIRSF001427">
    <property type="entry name" value="NHase_beta"/>
    <property type="match status" value="1"/>
</dbReference>
<keyword evidence="9" id="KW-1185">Reference proteome</keyword>
<feature type="domain" description="Nitrile hydratase beta subunit" evidence="6">
    <location>
        <begin position="121"/>
        <end position="216"/>
    </location>
</feature>
<gene>
    <name evidence="8" type="ORF">HNQ70_002424</name>
</gene>
<dbReference type="InterPro" id="IPR024690">
    <property type="entry name" value="CN_hydtase_beta_dom_C"/>
</dbReference>
<comment type="function">
    <text evidence="1 5">NHase catalyzes the hydration of various nitrile compounds to the corresponding amides.</text>
</comment>
<dbReference type="InterPro" id="IPR049054">
    <property type="entry name" value="CN_hydtase_beta-like_N"/>
</dbReference>
<organism evidence="8 9">
    <name type="scientific">Quisquiliibacterium transsilvanicum</name>
    <dbReference type="NCBI Taxonomy" id="1549638"/>
    <lineage>
        <taxon>Bacteria</taxon>
        <taxon>Pseudomonadati</taxon>
        <taxon>Pseudomonadota</taxon>
        <taxon>Betaproteobacteria</taxon>
        <taxon>Burkholderiales</taxon>
        <taxon>Burkholderiaceae</taxon>
        <taxon>Quisquiliibacterium</taxon>
    </lineage>
</organism>
<feature type="domain" description="Nitrile hydratase beta subunit-like N-terminal" evidence="7">
    <location>
        <begin position="1"/>
        <end position="98"/>
    </location>
</feature>
<dbReference type="Gene3D" id="1.10.472.20">
    <property type="entry name" value="Nitrile hydratase, beta subunit"/>
    <property type="match status" value="1"/>
</dbReference>
<keyword evidence="3 5" id="KW-0456">Lyase</keyword>
<evidence type="ECO:0000256" key="5">
    <source>
        <dbReference type="PIRNR" id="PIRNR001427"/>
    </source>
</evidence>
<dbReference type="InterPro" id="IPR042262">
    <property type="entry name" value="CN_hydtase_beta_C"/>
</dbReference>
<evidence type="ECO:0000259" key="6">
    <source>
        <dbReference type="Pfam" id="PF02211"/>
    </source>
</evidence>
<dbReference type="Proteomes" id="UP000532440">
    <property type="component" value="Unassembled WGS sequence"/>
</dbReference>
<dbReference type="AlphaFoldDB" id="A0A7W8M9J6"/>
<comment type="similarity">
    <text evidence="2 5">Belongs to the nitrile hydratase subunit beta family.</text>
</comment>
<sequence length="220" mass="23897">MNGAQDLGGMMGFGPIDPEADEPPFHADWERRAFAVTLAMGFTGRWNIDMARQARERLDPARYLSSSYYEIWLEGLVRLMLERGLVTREELAAGRSLAPALEGVAALPAAGVAAALGRGGPTKRAATSPARFAPGDAVRTRVIHPQHHTRLPRYLRGKAGRIVAVHGVHVFPDSSAQGAGESPQWLYCVRFEADELWGPDTTASSICADCWESYLETPGP</sequence>
<dbReference type="EC" id="4.2.1.84" evidence="5"/>
<evidence type="ECO:0000256" key="3">
    <source>
        <dbReference type="ARBA" id="ARBA00023239"/>
    </source>
</evidence>
<evidence type="ECO:0000256" key="4">
    <source>
        <dbReference type="ARBA" id="ARBA00044877"/>
    </source>
</evidence>
<dbReference type="InterPro" id="IPR003168">
    <property type="entry name" value="Nitrile_hydratase_bsu"/>
</dbReference>
<evidence type="ECO:0000256" key="1">
    <source>
        <dbReference type="ARBA" id="ARBA00004042"/>
    </source>
</evidence>
<evidence type="ECO:0000313" key="9">
    <source>
        <dbReference type="Proteomes" id="UP000532440"/>
    </source>
</evidence>
<proteinExistence type="inferred from homology"/>
<evidence type="ECO:0000256" key="2">
    <source>
        <dbReference type="ARBA" id="ARBA00009098"/>
    </source>
</evidence>
<dbReference type="RefSeq" id="WP_183967802.1">
    <property type="nucleotide sequence ID" value="NZ_BAABEW010000025.1"/>
</dbReference>
<accession>A0A7W8M9J6</accession>
<dbReference type="Gene3D" id="2.30.30.50">
    <property type="match status" value="1"/>
</dbReference>
<dbReference type="GO" id="GO:0018822">
    <property type="term" value="F:nitrile hydratase activity"/>
    <property type="evidence" value="ECO:0007669"/>
    <property type="project" value="UniProtKB-EC"/>
</dbReference>
<evidence type="ECO:0000313" key="8">
    <source>
        <dbReference type="EMBL" id="MBB5272410.1"/>
    </source>
</evidence>
<comment type="caution">
    <text evidence="8">The sequence shown here is derived from an EMBL/GenBank/DDBJ whole genome shotgun (WGS) entry which is preliminary data.</text>
</comment>
<name>A0A7W8M9J6_9BURK</name>
<dbReference type="GO" id="GO:0046914">
    <property type="term" value="F:transition metal ion binding"/>
    <property type="evidence" value="ECO:0007669"/>
    <property type="project" value="InterPro"/>
</dbReference>
<dbReference type="InterPro" id="IPR008990">
    <property type="entry name" value="Elect_transpt_acc-like_dom_sf"/>
</dbReference>
<dbReference type="EMBL" id="JACHGB010000004">
    <property type="protein sequence ID" value="MBB5272410.1"/>
    <property type="molecule type" value="Genomic_DNA"/>
</dbReference>
<dbReference type="NCBIfam" id="TIGR03888">
    <property type="entry name" value="nitrile_beta"/>
    <property type="match status" value="1"/>
</dbReference>
<dbReference type="Pfam" id="PF21006">
    <property type="entry name" value="NHase_beta_N"/>
    <property type="match status" value="1"/>
</dbReference>
<evidence type="ECO:0000259" key="7">
    <source>
        <dbReference type="Pfam" id="PF21006"/>
    </source>
</evidence>
<protein>
    <recommendedName>
        <fullName evidence="5">Nitrile hydratase subunit beta</fullName>
        <shortName evidence="5">NHase</shortName>
        <ecNumber evidence="5">4.2.1.84</ecNumber>
    </recommendedName>
</protein>
<dbReference type="Pfam" id="PF02211">
    <property type="entry name" value="NHase_beta_C"/>
    <property type="match status" value="1"/>
</dbReference>
<reference evidence="8 9" key="1">
    <citation type="submission" date="2020-08" db="EMBL/GenBank/DDBJ databases">
        <title>Genomic Encyclopedia of Type Strains, Phase IV (KMG-IV): sequencing the most valuable type-strain genomes for metagenomic binning, comparative biology and taxonomic classification.</title>
        <authorList>
            <person name="Goeker M."/>
        </authorList>
    </citation>
    <scope>NUCLEOTIDE SEQUENCE [LARGE SCALE GENOMIC DNA]</scope>
    <source>
        <strain evidence="8 9">DSM 29781</strain>
    </source>
</reference>
<dbReference type="SUPFAM" id="SSF50090">
    <property type="entry name" value="Electron transport accessory proteins"/>
    <property type="match status" value="1"/>
</dbReference>
<comment type="catalytic activity">
    <reaction evidence="4 5">
        <text>an aliphatic primary amide = an aliphatic nitrile + H2O</text>
        <dbReference type="Rhea" id="RHEA:12673"/>
        <dbReference type="ChEBI" id="CHEBI:15377"/>
        <dbReference type="ChEBI" id="CHEBI:65285"/>
        <dbReference type="ChEBI" id="CHEBI:80291"/>
        <dbReference type="EC" id="4.2.1.84"/>
    </reaction>
</comment>